<evidence type="ECO:0000313" key="2">
    <source>
        <dbReference type="EMBL" id="MBN4077372.1"/>
    </source>
</evidence>
<feature type="compositionally biased region" description="Polar residues" evidence="1">
    <location>
        <begin position="61"/>
        <end position="73"/>
    </location>
</feature>
<dbReference type="EMBL" id="JAFITA010000004">
    <property type="protein sequence ID" value="MBN4077372.1"/>
    <property type="molecule type" value="Genomic_DNA"/>
</dbReference>
<feature type="region of interest" description="Disordered" evidence="1">
    <location>
        <begin position="1"/>
        <end position="95"/>
    </location>
</feature>
<gene>
    <name evidence="2" type="ORF">JYT19_00505</name>
</gene>
<comment type="caution">
    <text evidence="2">The sequence shown here is derived from an EMBL/GenBank/DDBJ whole genome shotgun (WGS) entry which is preliminary data.</text>
</comment>
<proteinExistence type="predicted"/>
<accession>A0ABS3AX24</accession>
<organism evidence="2 3">
    <name type="scientific">Sulfobacillus acidophilus</name>
    <dbReference type="NCBI Taxonomy" id="53633"/>
    <lineage>
        <taxon>Bacteria</taxon>
        <taxon>Bacillati</taxon>
        <taxon>Bacillota</taxon>
        <taxon>Clostridia</taxon>
        <taxon>Eubacteriales</taxon>
        <taxon>Clostridiales Family XVII. Incertae Sedis</taxon>
        <taxon>Sulfobacillus</taxon>
    </lineage>
</organism>
<sequence>MGPKVNIKSDIFGGKMAKKDKKISEKKLEQVAGGGREIPDATQESIPPVQDIDQAEDEGQLTGSSVDESSFGSGASAPELEDKALLPGTPPELKSALNKSKKMAGKGVRFADEAEDSGGIIGTEYDALRYGVYEDGGQEESKGYTPAEERGFRTDRSAAVEDEIAWLSQKLATLLQKPEASTDDKTKIQDLNEKIAQLKKRSELNPAGIYTQMEKAPGNSFTNFGKNIDKLQDYMAKFHNFLNYDVTHDLDTDLNDKLNIAEQAIKAFKSNNLDGEKDKRGFFKRIFEYLFTKNDSRYESLNNDYERTLKRINNIRNAIAGK</sequence>
<name>A0ABS3AX24_9FIRM</name>
<keyword evidence="3" id="KW-1185">Reference proteome</keyword>
<dbReference type="Proteomes" id="UP000765003">
    <property type="component" value="Unassembled WGS sequence"/>
</dbReference>
<reference evidence="2" key="1">
    <citation type="submission" date="2021-02" db="EMBL/GenBank/DDBJ databases">
        <title>Activity-based single-cell genomes from oceanic crustal fluid captures similar information to metagenomic and metatranscriptomic surveys with orders of magnitude less sampling.</title>
        <authorList>
            <person name="D'Angelo T.S."/>
            <person name="Orcutt B.N."/>
        </authorList>
    </citation>
    <scope>NUCLEOTIDE SEQUENCE [LARGE SCALE GENOMIC DNA]</scope>
    <source>
        <strain evidence="2">AH-315-E05</strain>
    </source>
</reference>
<evidence type="ECO:0000256" key="1">
    <source>
        <dbReference type="SAM" id="MobiDB-lite"/>
    </source>
</evidence>
<protein>
    <submittedName>
        <fullName evidence="2">Uncharacterized protein</fullName>
    </submittedName>
</protein>
<evidence type="ECO:0000313" key="3">
    <source>
        <dbReference type="Proteomes" id="UP000765003"/>
    </source>
</evidence>